<name>A0A2A2EHS9_9BIFI</name>
<comment type="caution">
    <text evidence="5">The sequence shown here is derived from an EMBL/GenBank/DDBJ whole genome shotgun (WGS) entry which is preliminary data.</text>
</comment>
<gene>
    <name evidence="5" type="ORF">B1526_0671</name>
</gene>
<dbReference type="InterPro" id="IPR050881">
    <property type="entry name" value="LL-DAP_aminotransferase"/>
</dbReference>
<reference evidence="5 6" key="1">
    <citation type="journal article" date="2017" name="ISME J.">
        <title>Unveiling bifidobacterial biogeography across the mammalian branch of the tree of life.</title>
        <authorList>
            <person name="Milani C."/>
            <person name="Mangifesta M."/>
            <person name="Mancabelli L."/>
            <person name="Lugli G.A."/>
            <person name="James K."/>
            <person name="Duranti S."/>
            <person name="Turroni F."/>
            <person name="Ferrario C."/>
            <person name="Ossiprandi M.C."/>
            <person name="van Sinderen D."/>
            <person name="Ventura M."/>
        </authorList>
    </citation>
    <scope>NUCLEOTIDE SEQUENCE [LARGE SCALE GENOMIC DNA]</scope>
    <source>
        <strain evidence="6">Ham19E</strain>
    </source>
</reference>
<sequence>MGFHDFSSPYDWSRIAQYKERAREVADGMIDLSIGSPVDDVPDAVRAALADASGAANAYGYPATVGTAELRAAIHEWFRECRDVELSNIGADVVPTVGSKEAVAMMASLLHLGEGDVVVQPRVSYPTYEIGTQVAGARVYKVDDVADVASWKDVPGVKAVWVNSPNNPTGATLDAAQLRAIVDAARAVGAVVLSDECYAMMTWDDDADGEDDAEGLVGSPCALRADVCGGDARGVLVLYSLSKQSNMAGYRTALIAGDDAIVHDMTNMRKQLGLIVPGPVQAAMTAGLRATDEVRLQHNRYAARLRALVEGLRAYGYDAAMPQGALYVWVRAKSGDCWQDMEDLASLGIIASPGEFYGDGAYLRFSVTVSDEDIAAAVARLRVGGAR</sequence>
<keyword evidence="2 5" id="KW-0032">Aminotransferase</keyword>
<comment type="cofactor">
    <cofactor evidence="1">
        <name>pyridoxal 5'-phosphate</name>
        <dbReference type="ChEBI" id="CHEBI:597326"/>
    </cofactor>
</comment>
<dbReference type="EMBL" id="MVOH01000006">
    <property type="protein sequence ID" value="PAU68486.1"/>
    <property type="molecule type" value="Genomic_DNA"/>
</dbReference>
<dbReference type="GO" id="GO:0030170">
    <property type="term" value="F:pyridoxal phosphate binding"/>
    <property type="evidence" value="ECO:0007669"/>
    <property type="project" value="InterPro"/>
</dbReference>
<dbReference type="CDD" id="cd00609">
    <property type="entry name" value="AAT_like"/>
    <property type="match status" value="1"/>
</dbReference>
<evidence type="ECO:0000256" key="1">
    <source>
        <dbReference type="ARBA" id="ARBA00001933"/>
    </source>
</evidence>
<dbReference type="Proteomes" id="UP000218399">
    <property type="component" value="Unassembled WGS sequence"/>
</dbReference>
<accession>A0A2A2EHS9</accession>
<dbReference type="Gene3D" id="3.40.640.10">
    <property type="entry name" value="Type I PLP-dependent aspartate aminotransferase-like (Major domain)"/>
    <property type="match status" value="1"/>
</dbReference>
<dbReference type="RefSeq" id="WP_095614661.1">
    <property type="nucleotide sequence ID" value="NZ_MVOH01000006.1"/>
</dbReference>
<evidence type="ECO:0000313" key="6">
    <source>
        <dbReference type="Proteomes" id="UP000218399"/>
    </source>
</evidence>
<evidence type="ECO:0000256" key="3">
    <source>
        <dbReference type="ARBA" id="ARBA00022679"/>
    </source>
</evidence>
<keyword evidence="6" id="KW-1185">Reference proteome</keyword>
<dbReference type="InterPro" id="IPR004839">
    <property type="entry name" value="Aminotransferase_I/II_large"/>
</dbReference>
<dbReference type="InterPro" id="IPR019880">
    <property type="entry name" value="OxyQ"/>
</dbReference>
<dbReference type="OrthoDB" id="9813612at2"/>
<dbReference type="SUPFAM" id="SSF53383">
    <property type="entry name" value="PLP-dependent transferases"/>
    <property type="match status" value="1"/>
</dbReference>
<proteinExistence type="predicted"/>
<dbReference type="PANTHER" id="PTHR42832">
    <property type="entry name" value="AMINO ACID AMINOTRANSFERASE"/>
    <property type="match status" value="1"/>
</dbReference>
<dbReference type="PANTHER" id="PTHR42832:SF3">
    <property type="entry name" value="L-GLUTAMINE--4-(METHYLSULFANYL)-2-OXOBUTANOATE AMINOTRANSFERASE"/>
    <property type="match status" value="1"/>
</dbReference>
<feature type="domain" description="Aminotransferase class I/classII large" evidence="4">
    <location>
        <begin position="29"/>
        <end position="381"/>
    </location>
</feature>
<keyword evidence="3 5" id="KW-0808">Transferase</keyword>
<evidence type="ECO:0000313" key="5">
    <source>
        <dbReference type="EMBL" id="PAU68486.1"/>
    </source>
</evidence>
<protein>
    <submittedName>
        <fullName evidence="5">N-succinyldiaminopimelate aminotransferase</fullName>
    </submittedName>
</protein>
<dbReference type="AlphaFoldDB" id="A0A2A2EHS9"/>
<dbReference type="Pfam" id="PF00155">
    <property type="entry name" value="Aminotran_1_2"/>
    <property type="match status" value="1"/>
</dbReference>
<dbReference type="NCBIfam" id="TIGR03539">
    <property type="entry name" value="DapC_actino"/>
    <property type="match status" value="1"/>
</dbReference>
<evidence type="ECO:0000256" key="2">
    <source>
        <dbReference type="ARBA" id="ARBA00022576"/>
    </source>
</evidence>
<organism evidence="5 6">
    <name type="scientific">Bifidobacterium criceti</name>
    <dbReference type="NCBI Taxonomy" id="1960969"/>
    <lineage>
        <taxon>Bacteria</taxon>
        <taxon>Bacillati</taxon>
        <taxon>Actinomycetota</taxon>
        <taxon>Actinomycetes</taxon>
        <taxon>Bifidobacteriales</taxon>
        <taxon>Bifidobacteriaceae</taxon>
        <taxon>Bifidobacterium</taxon>
    </lineage>
</organism>
<dbReference type="InterPro" id="IPR015421">
    <property type="entry name" value="PyrdxlP-dep_Trfase_major"/>
</dbReference>
<dbReference type="GO" id="GO:0008483">
    <property type="term" value="F:transaminase activity"/>
    <property type="evidence" value="ECO:0007669"/>
    <property type="project" value="UniProtKB-KW"/>
</dbReference>
<dbReference type="InterPro" id="IPR015424">
    <property type="entry name" value="PyrdxlP-dep_Trfase"/>
</dbReference>
<evidence type="ECO:0000259" key="4">
    <source>
        <dbReference type="Pfam" id="PF00155"/>
    </source>
</evidence>